<accession>A0AAU9WIJ3</accession>
<dbReference type="GO" id="GO:0030425">
    <property type="term" value="C:dendrite"/>
    <property type="evidence" value="ECO:0007669"/>
    <property type="project" value="TreeGrafter"/>
</dbReference>
<dbReference type="GO" id="GO:0030594">
    <property type="term" value="F:neurotransmitter receptor activity"/>
    <property type="evidence" value="ECO:0007669"/>
    <property type="project" value="TreeGrafter"/>
</dbReference>
<evidence type="ECO:0000256" key="11">
    <source>
        <dbReference type="SAM" id="Phobius"/>
    </source>
</evidence>
<keyword evidence="14" id="KW-1185">Reference proteome</keyword>
<evidence type="ECO:0000256" key="1">
    <source>
        <dbReference type="ARBA" id="ARBA00004651"/>
    </source>
</evidence>
<dbReference type="GO" id="GO:0007187">
    <property type="term" value="P:G protein-coupled receptor signaling pathway, coupled to cyclic nucleotide second messenger"/>
    <property type="evidence" value="ECO:0007669"/>
    <property type="project" value="TreeGrafter"/>
</dbReference>
<dbReference type="SUPFAM" id="SSF81321">
    <property type="entry name" value="Family A G protein-coupled receptor-like"/>
    <property type="match status" value="1"/>
</dbReference>
<evidence type="ECO:0000256" key="6">
    <source>
        <dbReference type="ARBA" id="ARBA00023136"/>
    </source>
</evidence>
<feature type="transmembrane region" description="Helical" evidence="11">
    <location>
        <begin position="246"/>
        <end position="265"/>
    </location>
</feature>
<dbReference type="PRINTS" id="PR00237">
    <property type="entry name" value="GPCRRHODOPSN"/>
</dbReference>
<dbReference type="Proteomes" id="UP001159428">
    <property type="component" value="Unassembled WGS sequence"/>
</dbReference>
<dbReference type="PANTHER" id="PTHR24247">
    <property type="entry name" value="5-HYDROXYTRYPTAMINE RECEPTOR"/>
    <property type="match status" value="1"/>
</dbReference>
<feature type="transmembrane region" description="Helical" evidence="11">
    <location>
        <begin position="41"/>
        <end position="62"/>
    </location>
</feature>
<feature type="domain" description="G-protein coupled receptors family 1 profile" evidence="12">
    <location>
        <begin position="52"/>
        <end position="305"/>
    </location>
</feature>
<dbReference type="InterPro" id="IPR000276">
    <property type="entry name" value="GPCR_Rhodpsn"/>
</dbReference>
<evidence type="ECO:0000256" key="4">
    <source>
        <dbReference type="ARBA" id="ARBA00022989"/>
    </source>
</evidence>
<evidence type="ECO:0000256" key="3">
    <source>
        <dbReference type="ARBA" id="ARBA00022692"/>
    </source>
</evidence>
<dbReference type="GO" id="GO:0045202">
    <property type="term" value="C:synapse"/>
    <property type="evidence" value="ECO:0007669"/>
    <property type="project" value="GOC"/>
</dbReference>
<keyword evidence="8 9" id="KW-0807">Transducer</keyword>
<evidence type="ECO:0000256" key="9">
    <source>
        <dbReference type="RuleBase" id="RU000688"/>
    </source>
</evidence>
<evidence type="ECO:0000313" key="13">
    <source>
        <dbReference type="EMBL" id="CAH3112635.1"/>
    </source>
</evidence>
<evidence type="ECO:0000313" key="14">
    <source>
        <dbReference type="Proteomes" id="UP001159428"/>
    </source>
</evidence>
<comment type="similarity">
    <text evidence="9">Belongs to the G-protein coupled receptor 1 family.</text>
</comment>
<gene>
    <name evidence="13" type="ORF">PMEA_00004586</name>
</gene>
<feature type="transmembrane region" description="Helical" evidence="11">
    <location>
        <begin position="149"/>
        <end position="169"/>
    </location>
</feature>
<protein>
    <recommendedName>
        <fullName evidence="12">G-protein coupled receptors family 1 profile domain-containing protein</fullName>
    </recommendedName>
</protein>
<comment type="subcellular location">
    <subcellularLocation>
        <location evidence="1">Cell membrane</location>
        <topology evidence="1">Multi-pass membrane protein</topology>
    </subcellularLocation>
</comment>
<proteinExistence type="inferred from homology"/>
<feature type="region of interest" description="Disordered" evidence="10">
    <location>
        <begin position="1"/>
        <end position="20"/>
    </location>
</feature>
<dbReference type="GO" id="GO:0004993">
    <property type="term" value="F:G protein-coupled serotonin receptor activity"/>
    <property type="evidence" value="ECO:0007669"/>
    <property type="project" value="TreeGrafter"/>
</dbReference>
<feature type="transmembrane region" description="Helical" evidence="11">
    <location>
        <begin position="285"/>
        <end position="307"/>
    </location>
</feature>
<dbReference type="InterPro" id="IPR017452">
    <property type="entry name" value="GPCR_Rhodpsn_7TM"/>
</dbReference>
<keyword evidence="5 9" id="KW-0297">G-protein coupled receptor</keyword>
<keyword evidence="4 11" id="KW-1133">Transmembrane helix</keyword>
<dbReference type="GO" id="GO:0007268">
    <property type="term" value="P:chemical synaptic transmission"/>
    <property type="evidence" value="ECO:0007669"/>
    <property type="project" value="TreeGrafter"/>
</dbReference>
<keyword evidence="6 11" id="KW-0472">Membrane</keyword>
<keyword evidence="7 9" id="KW-0675">Receptor</keyword>
<evidence type="ECO:0000256" key="5">
    <source>
        <dbReference type="ARBA" id="ARBA00023040"/>
    </source>
</evidence>
<sequence>METQGGVATQNSSNCSTSAPCTGHEFEEDILTGFNAQSDSFPIAIAIPIIAVNCWVISLVCLKRSLRTVTNYILTSLALSDLCTGAISIPLFLSCNIIQETKICVAADMFMRFTSTSTVLHILAMTTDRYICIVYALRYMSWVTKKRVLYFIAVIWAISLFVMLVQLEWYDMNEGVKDEFSPENKKKIIIVDSICFFAFVGLPVVVMAYTYGRILYEVHRQSRNIQRHNTPGWQETKRSTRQEWKVASVFMVMLLVFVVCWGPFFLLRLELVLGSNFFEVTFSPFAQILMLWLRFVSSLINPCLYILGKPDFRKASALSRKKRNRFNDSETTRLTQSKGSTFV</sequence>
<dbReference type="AlphaFoldDB" id="A0AAU9WIJ3"/>
<dbReference type="Pfam" id="PF00001">
    <property type="entry name" value="7tm_1"/>
    <property type="match status" value="1"/>
</dbReference>
<feature type="transmembrane region" description="Helical" evidence="11">
    <location>
        <begin position="189"/>
        <end position="211"/>
    </location>
</feature>
<dbReference type="PROSITE" id="PS00237">
    <property type="entry name" value="G_PROTEIN_RECEP_F1_1"/>
    <property type="match status" value="1"/>
</dbReference>
<dbReference type="CDD" id="cd00637">
    <property type="entry name" value="7tm_classA_rhodopsin-like"/>
    <property type="match status" value="1"/>
</dbReference>
<evidence type="ECO:0000256" key="7">
    <source>
        <dbReference type="ARBA" id="ARBA00023170"/>
    </source>
</evidence>
<keyword evidence="3 9" id="KW-0812">Transmembrane</keyword>
<dbReference type="EMBL" id="CALNXJ010000013">
    <property type="protein sequence ID" value="CAH3112635.1"/>
    <property type="molecule type" value="Genomic_DNA"/>
</dbReference>
<dbReference type="Gene3D" id="1.20.1070.10">
    <property type="entry name" value="Rhodopsin 7-helix transmembrane proteins"/>
    <property type="match status" value="1"/>
</dbReference>
<keyword evidence="2" id="KW-1003">Cell membrane</keyword>
<evidence type="ECO:0000259" key="12">
    <source>
        <dbReference type="PROSITE" id="PS50262"/>
    </source>
</evidence>
<evidence type="ECO:0000256" key="2">
    <source>
        <dbReference type="ARBA" id="ARBA00022475"/>
    </source>
</evidence>
<comment type="caution">
    <text evidence="13">The sequence shown here is derived from an EMBL/GenBank/DDBJ whole genome shotgun (WGS) entry which is preliminary data.</text>
</comment>
<name>A0AAU9WIJ3_9CNID</name>
<dbReference type="PANTHER" id="PTHR24247:SF202">
    <property type="entry name" value="5-HYDROXYTRYPTAMINE RECEPTOR 1"/>
    <property type="match status" value="1"/>
</dbReference>
<evidence type="ECO:0000256" key="10">
    <source>
        <dbReference type="SAM" id="MobiDB-lite"/>
    </source>
</evidence>
<dbReference type="GO" id="GO:0005886">
    <property type="term" value="C:plasma membrane"/>
    <property type="evidence" value="ECO:0007669"/>
    <property type="project" value="UniProtKB-SubCell"/>
</dbReference>
<reference evidence="13 14" key="1">
    <citation type="submission" date="2022-05" db="EMBL/GenBank/DDBJ databases">
        <authorList>
            <consortium name="Genoscope - CEA"/>
            <person name="William W."/>
        </authorList>
    </citation>
    <scope>NUCLEOTIDE SEQUENCE [LARGE SCALE GENOMIC DNA]</scope>
</reference>
<dbReference type="PROSITE" id="PS50262">
    <property type="entry name" value="G_PROTEIN_RECEP_F1_2"/>
    <property type="match status" value="1"/>
</dbReference>
<evidence type="ECO:0000256" key="8">
    <source>
        <dbReference type="ARBA" id="ARBA00023224"/>
    </source>
</evidence>
<organism evidence="13 14">
    <name type="scientific">Pocillopora meandrina</name>
    <dbReference type="NCBI Taxonomy" id="46732"/>
    <lineage>
        <taxon>Eukaryota</taxon>
        <taxon>Metazoa</taxon>
        <taxon>Cnidaria</taxon>
        <taxon>Anthozoa</taxon>
        <taxon>Hexacorallia</taxon>
        <taxon>Scleractinia</taxon>
        <taxon>Astrocoeniina</taxon>
        <taxon>Pocilloporidae</taxon>
        <taxon>Pocillopora</taxon>
    </lineage>
</organism>